<dbReference type="GO" id="GO:0016020">
    <property type="term" value="C:membrane"/>
    <property type="evidence" value="ECO:0007669"/>
    <property type="project" value="UniProtKB-SubCell"/>
</dbReference>
<feature type="domain" description="Sugar phosphate transporter" evidence="6">
    <location>
        <begin position="30"/>
        <end position="325"/>
    </location>
</feature>
<evidence type="ECO:0000313" key="8">
    <source>
        <dbReference type="Proteomes" id="UP000002630"/>
    </source>
</evidence>
<feature type="transmembrane region" description="Helical" evidence="5">
    <location>
        <begin position="91"/>
        <end position="109"/>
    </location>
</feature>
<gene>
    <name evidence="7" type="ORF">Esi_0346_0006</name>
</gene>
<dbReference type="PANTHER" id="PTHR11132">
    <property type="entry name" value="SOLUTE CARRIER FAMILY 35"/>
    <property type="match status" value="1"/>
</dbReference>
<evidence type="ECO:0000313" key="7">
    <source>
        <dbReference type="EMBL" id="CBJ32541.1"/>
    </source>
</evidence>
<dbReference type="Proteomes" id="UP000002630">
    <property type="component" value="Linkage Group LG15"/>
</dbReference>
<feature type="transmembrane region" description="Helical" evidence="5">
    <location>
        <begin position="151"/>
        <end position="169"/>
    </location>
</feature>
<dbReference type="OMA" id="MAGLNKW"/>
<feature type="transmembrane region" description="Helical" evidence="5">
    <location>
        <begin position="251"/>
        <end position="269"/>
    </location>
</feature>
<dbReference type="InParanoid" id="D7FYJ9"/>
<evidence type="ECO:0000256" key="5">
    <source>
        <dbReference type="SAM" id="Phobius"/>
    </source>
</evidence>
<comment type="subcellular location">
    <subcellularLocation>
        <location evidence="1">Membrane</location>
        <topology evidence="1">Multi-pass membrane protein</topology>
    </subcellularLocation>
</comment>
<dbReference type="InterPro" id="IPR037185">
    <property type="entry name" value="EmrE-like"/>
</dbReference>
<feature type="transmembrane region" description="Helical" evidence="5">
    <location>
        <begin position="124"/>
        <end position="142"/>
    </location>
</feature>
<dbReference type="EMBL" id="FN648538">
    <property type="protein sequence ID" value="CBJ32541.1"/>
    <property type="molecule type" value="Genomic_DNA"/>
</dbReference>
<evidence type="ECO:0000256" key="1">
    <source>
        <dbReference type="ARBA" id="ARBA00004141"/>
    </source>
</evidence>
<organism evidence="7 8">
    <name type="scientific">Ectocarpus siliculosus</name>
    <name type="common">Brown alga</name>
    <name type="synonym">Conferva siliculosa</name>
    <dbReference type="NCBI Taxonomy" id="2880"/>
    <lineage>
        <taxon>Eukaryota</taxon>
        <taxon>Sar</taxon>
        <taxon>Stramenopiles</taxon>
        <taxon>Ochrophyta</taxon>
        <taxon>PX clade</taxon>
        <taxon>Phaeophyceae</taxon>
        <taxon>Ectocarpales</taxon>
        <taxon>Ectocarpaceae</taxon>
        <taxon>Ectocarpus</taxon>
    </lineage>
</organism>
<dbReference type="EMBL" id="FN649740">
    <property type="protein sequence ID" value="CBJ32541.1"/>
    <property type="molecule type" value="Genomic_DNA"/>
</dbReference>
<name>D7FYJ9_ECTSI</name>
<sequence length="358" mass="38260">MVSTTNGGVGGGGGMGGGDAAKPVTVQTQALWLLAWLVNNIGITMLNKQVMSFASFDYPLVMSAFHMFCNWLGTVVYFARSGEEQQTIKRQQWPTLIMFSVVFALNISVGNTSSSMVPVTFNQVMRSLVPVIVMVIGTQVFGKTFSRARKLAVLPIVAGVIMACYPDSASDSNPEARPFRAVGVIVTVFCVMLSGLKNVVSGEMLTGDIKMPPLQLLSRMAPLALVQMAVGALALGEVSSLVANWREIREGWALYGVAITGVGSFSLNLCSLQANKVTSPLTLSIMANIKQVLIVAASSVVFKDTASTLNKFGFVVVILASTRYSMLSVSERNKSREVKALIEPPEIGIGKSLPLLPK</sequence>
<dbReference type="OrthoDB" id="6418713at2759"/>
<dbReference type="InterPro" id="IPR050186">
    <property type="entry name" value="TPT_transporter"/>
</dbReference>
<dbReference type="eggNOG" id="KOG1441">
    <property type="taxonomic scope" value="Eukaryota"/>
</dbReference>
<evidence type="ECO:0000256" key="4">
    <source>
        <dbReference type="ARBA" id="ARBA00023136"/>
    </source>
</evidence>
<dbReference type="Pfam" id="PF03151">
    <property type="entry name" value="TPT"/>
    <property type="match status" value="1"/>
</dbReference>
<proteinExistence type="predicted"/>
<evidence type="ECO:0000256" key="2">
    <source>
        <dbReference type="ARBA" id="ARBA00022692"/>
    </source>
</evidence>
<feature type="transmembrane region" description="Helical" evidence="5">
    <location>
        <begin position="221"/>
        <end position="245"/>
    </location>
</feature>
<accession>D7FYJ9</accession>
<keyword evidence="8" id="KW-1185">Reference proteome</keyword>
<keyword evidence="4 5" id="KW-0472">Membrane</keyword>
<keyword evidence="2 5" id="KW-0812">Transmembrane</keyword>
<evidence type="ECO:0000256" key="3">
    <source>
        <dbReference type="ARBA" id="ARBA00022989"/>
    </source>
</evidence>
<dbReference type="InterPro" id="IPR004853">
    <property type="entry name" value="Sugar_P_trans_dom"/>
</dbReference>
<protein>
    <recommendedName>
        <fullName evidence="6">Sugar phosphate transporter domain-containing protein</fullName>
    </recommendedName>
</protein>
<reference evidence="7 8" key="1">
    <citation type="journal article" date="2010" name="Nature">
        <title>The Ectocarpus genome and the independent evolution of multicellularity in brown algae.</title>
        <authorList>
            <person name="Cock J.M."/>
            <person name="Sterck L."/>
            <person name="Rouze P."/>
            <person name="Scornet D."/>
            <person name="Allen A.E."/>
            <person name="Amoutzias G."/>
            <person name="Anthouard V."/>
            <person name="Artiguenave F."/>
            <person name="Aury J.M."/>
            <person name="Badger J.H."/>
            <person name="Beszteri B."/>
            <person name="Billiau K."/>
            <person name="Bonnet E."/>
            <person name="Bothwell J.H."/>
            <person name="Bowler C."/>
            <person name="Boyen C."/>
            <person name="Brownlee C."/>
            <person name="Carrano C.J."/>
            <person name="Charrier B."/>
            <person name="Cho G.Y."/>
            <person name="Coelho S.M."/>
            <person name="Collen J."/>
            <person name="Corre E."/>
            <person name="Da Silva C."/>
            <person name="Delage L."/>
            <person name="Delaroque N."/>
            <person name="Dittami S.M."/>
            <person name="Doulbeau S."/>
            <person name="Elias M."/>
            <person name="Farnham G."/>
            <person name="Gachon C.M."/>
            <person name="Gschloessl B."/>
            <person name="Heesch S."/>
            <person name="Jabbari K."/>
            <person name="Jubin C."/>
            <person name="Kawai H."/>
            <person name="Kimura K."/>
            <person name="Kloareg B."/>
            <person name="Kupper F.C."/>
            <person name="Lang D."/>
            <person name="Le Bail A."/>
            <person name="Leblanc C."/>
            <person name="Lerouge P."/>
            <person name="Lohr M."/>
            <person name="Lopez P.J."/>
            <person name="Martens C."/>
            <person name="Maumus F."/>
            <person name="Michel G."/>
            <person name="Miranda-Saavedra D."/>
            <person name="Morales J."/>
            <person name="Moreau H."/>
            <person name="Motomura T."/>
            <person name="Nagasato C."/>
            <person name="Napoli C.A."/>
            <person name="Nelson D.R."/>
            <person name="Nyvall-Collen P."/>
            <person name="Peters A.F."/>
            <person name="Pommier C."/>
            <person name="Potin P."/>
            <person name="Poulain J."/>
            <person name="Quesneville H."/>
            <person name="Read B."/>
            <person name="Rensing S.A."/>
            <person name="Ritter A."/>
            <person name="Rousvoal S."/>
            <person name="Samanta M."/>
            <person name="Samson G."/>
            <person name="Schroeder D.C."/>
            <person name="Segurens B."/>
            <person name="Strittmatter M."/>
            <person name="Tonon T."/>
            <person name="Tregear J.W."/>
            <person name="Valentin K."/>
            <person name="von Dassow P."/>
            <person name="Yamagishi T."/>
            <person name="Van de Peer Y."/>
            <person name="Wincker P."/>
        </authorList>
    </citation>
    <scope>NUCLEOTIDE SEQUENCE [LARGE SCALE GENOMIC DNA]</scope>
    <source>
        <strain evidence="8">Ec32 / CCAP1310/4</strain>
    </source>
</reference>
<dbReference type="SUPFAM" id="SSF103481">
    <property type="entry name" value="Multidrug resistance efflux transporter EmrE"/>
    <property type="match status" value="1"/>
</dbReference>
<feature type="transmembrane region" description="Helical" evidence="5">
    <location>
        <begin position="58"/>
        <end position="79"/>
    </location>
</feature>
<dbReference type="AlphaFoldDB" id="D7FYJ9"/>
<keyword evidence="3 5" id="KW-1133">Transmembrane helix</keyword>
<evidence type="ECO:0000259" key="6">
    <source>
        <dbReference type="Pfam" id="PF03151"/>
    </source>
</evidence>
<feature type="transmembrane region" description="Helical" evidence="5">
    <location>
        <begin position="181"/>
        <end position="200"/>
    </location>
</feature>